<comment type="caution">
    <text evidence="1">The sequence shown here is derived from an EMBL/GenBank/DDBJ whole genome shotgun (WGS) entry which is preliminary data.</text>
</comment>
<dbReference type="AlphaFoldDB" id="A0A2H9VNP7"/>
<reference evidence="1 2" key="1">
    <citation type="submission" date="2017-11" db="EMBL/GenBank/DDBJ databases">
        <title>Genomic Encyclopedia of Archaeal and Bacterial Type Strains, Phase II (KMG-II): From Individual Species to Whole Genera.</title>
        <authorList>
            <person name="Goeker M."/>
        </authorList>
    </citation>
    <scope>NUCLEOTIDE SEQUENCE [LARGE SCALE GENOMIC DNA]</scope>
    <source>
        <strain evidence="1 2">DSM 28175</strain>
    </source>
</reference>
<dbReference type="Proteomes" id="UP000242687">
    <property type="component" value="Unassembled WGS sequence"/>
</dbReference>
<evidence type="ECO:0000313" key="2">
    <source>
        <dbReference type="Proteomes" id="UP000242687"/>
    </source>
</evidence>
<gene>
    <name evidence="1" type="ORF">CLV57_3080</name>
</gene>
<sequence length="305" mass="34490">MLFPRMSRSKRLKYIAAVVILLFIGAYARHRYLANKITVTGRLQDRSMSEASGIAASGINNEIFYVHNDSGDTSRFFVINDHGQLINTVYFKGDGSQYRGVNDCEDIAVGPGPETGKSYIYIGDIGDNFFVRPTIIIYRIQESKSLFDSNKKQVKATPIYLRYPDGPKDAETLMIDPLEKLLYIVTKRGDRVGVYTASLNFTPGDTTTLTKRATLTFGGIKPLKWITGGDISKDGEHILLKSYQEVYYWDRKEGESVWQSMQRKPYKPRYEEEKLGEGIGFSADGKGYYTVGEGVFAPIYYYKTP</sequence>
<dbReference type="SUPFAM" id="SSF75011">
    <property type="entry name" value="3-carboxy-cis,cis-mucoante lactonizing enzyme"/>
    <property type="match status" value="1"/>
</dbReference>
<name>A0A2H9VNP7_9SPHI</name>
<evidence type="ECO:0000313" key="1">
    <source>
        <dbReference type="EMBL" id="PJJ79941.1"/>
    </source>
</evidence>
<organism evidence="1 2">
    <name type="scientific">Mucilaginibacter auburnensis</name>
    <dbReference type="NCBI Taxonomy" id="1457233"/>
    <lineage>
        <taxon>Bacteria</taxon>
        <taxon>Pseudomonadati</taxon>
        <taxon>Bacteroidota</taxon>
        <taxon>Sphingobacteriia</taxon>
        <taxon>Sphingobacteriales</taxon>
        <taxon>Sphingobacteriaceae</taxon>
        <taxon>Mucilaginibacter</taxon>
    </lineage>
</organism>
<protein>
    <submittedName>
        <fullName evidence="1">Uncharacterized protein</fullName>
    </submittedName>
</protein>
<dbReference type="EMBL" id="PGFJ01000002">
    <property type="protein sequence ID" value="PJJ79941.1"/>
    <property type="molecule type" value="Genomic_DNA"/>
</dbReference>
<keyword evidence="2" id="KW-1185">Reference proteome</keyword>
<proteinExistence type="predicted"/>
<accession>A0A2H9VNP7</accession>